<dbReference type="Proteomes" id="UP000501534">
    <property type="component" value="Chromosome"/>
</dbReference>
<dbReference type="AlphaFoldDB" id="A0A6M4GV17"/>
<feature type="chain" id="PRO_5027076907" description="PsiF repeat-containing protein" evidence="1">
    <location>
        <begin position="25"/>
        <end position="92"/>
    </location>
</feature>
<dbReference type="RefSeq" id="WP_171092248.1">
    <property type="nucleotide sequence ID" value="NZ_CP053069.1"/>
</dbReference>
<evidence type="ECO:0000313" key="3">
    <source>
        <dbReference type="Proteomes" id="UP000501534"/>
    </source>
</evidence>
<reference evidence="2 3" key="1">
    <citation type="submission" date="2020-04" db="EMBL/GenBank/DDBJ databases">
        <title>Usitatibacter rugosus gen. nov., sp. nov. and Usitatibacter palustris sp. nov., novel members of Usitatibacteraceae fam. nov. within the order Nitrosomonadales isolated from soil.</title>
        <authorList>
            <person name="Huber K.J."/>
            <person name="Neumann-Schaal M."/>
            <person name="Geppert A."/>
            <person name="Luckner M."/>
            <person name="Wanner G."/>
            <person name="Overmann J."/>
        </authorList>
    </citation>
    <scope>NUCLEOTIDE SEQUENCE [LARGE SCALE GENOMIC DNA]</scope>
    <source>
        <strain evidence="2 3">0125_3</strain>
    </source>
</reference>
<proteinExistence type="predicted"/>
<evidence type="ECO:0000313" key="2">
    <source>
        <dbReference type="EMBL" id="QJR11150.1"/>
    </source>
</evidence>
<dbReference type="InterPro" id="IPR011690">
    <property type="entry name" value="P_starv_induced_PsiF"/>
</dbReference>
<gene>
    <name evidence="2" type="ORF">DSM104443_02222</name>
</gene>
<keyword evidence="3" id="KW-1185">Reference proteome</keyword>
<feature type="signal peptide" evidence="1">
    <location>
        <begin position="1"/>
        <end position="24"/>
    </location>
</feature>
<name>A0A6M4GV17_9PROT</name>
<organism evidence="2 3">
    <name type="scientific">Usitatibacter rugosus</name>
    <dbReference type="NCBI Taxonomy" id="2732067"/>
    <lineage>
        <taxon>Bacteria</taxon>
        <taxon>Pseudomonadati</taxon>
        <taxon>Pseudomonadota</taxon>
        <taxon>Betaproteobacteria</taxon>
        <taxon>Nitrosomonadales</taxon>
        <taxon>Usitatibacteraceae</taxon>
        <taxon>Usitatibacter</taxon>
    </lineage>
</organism>
<evidence type="ECO:0000256" key="1">
    <source>
        <dbReference type="SAM" id="SignalP"/>
    </source>
</evidence>
<dbReference type="KEGG" id="uru:DSM104443_02222"/>
<accession>A0A6M4GV17</accession>
<dbReference type="Pfam" id="PF07769">
    <property type="entry name" value="PsiF_repeat"/>
    <property type="match status" value="1"/>
</dbReference>
<protein>
    <recommendedName>
        <fullName evidence="4">PsiF repeat-containing protein</fullName>
    </recommendedName>
</protein>
<evidence type="ECO:0008006" key="4">
    <source>
        <dbReference type="Google" id="ProtNLM"/>
    </source>
</evidence>
<dbReference type="EMBL" id="CP053069">
    <property type="protein sequence ID" value="QJR11150.1"/>
    <property type="molecule type" value="Genomic_DNA"/>
</dbReference>
<sequence>MRPEPITLALACAAALAFASPVIAADKNAPSNDSTCIATASSLEGEEKDKALAACPKPHSQQEKMKYCNASARVKDLHGDERRSFMSTCLKG</sequence>
<keyword evidence="1" id="KW-0732">Signal</keyword>